<dbReference type="RefSeq" id="WP_354016216.1">
    <property type="nucleotide sequence ID" value="NZ_JBEPMU010000018.1"/>
</dbReference>
<name>A0ABV2K1E2_9GAMM</name>
<dbReference type="Proteomes" id="UP001549184">
    <property type="component" value="Unassembled WGS sequence"/>
</dbReference>
<reference evidence="1 2" key="1">
    <citation type="submission" date="2024-06" db="EMBL/GenBank/DDBJ databases">
        <title>Sorghum-associated microbial communities from plants grown in Nebraska, USA.</title>
        <authorList>
            <person name="Schachtman D."/>
        </authorList>
    </citation>
    <scope>NUCLEOTIDE SEQUENCE [LARGE SCALE GENOMIC DNA]</scope>
    <source>
        <strain evidence="1 2">1073</strain>
    </source>
</reference>
<organism evidence="1 2">
    <name type="scientific">Dyella japonica</name>
    <dbReference type="NCBI Taxonomy" id="231455"/>
    <lineage>
        <taxon>Bacteria</taxon>
        <taxon>Pseudomonadati</taxon>
        <taxon>Pseudomonadota</taxon>
        <taxon>Gammaproteobacteria</taxon>
        <taxon>Lysobacterales</taxon>
        <taxon>Rhodanobacteraceae</taxon>
        <taxon>Dyella</taxon>
    </lineage>
</organism>
<accession>A0ABV2K1E2</accession>
<keyword evidence="2" id="KW-1185">Reference proteome</keyword>
<proteinExistence type="predicted"/>
<sequence length="96" mass="10500">MKKGMIYSPSHGDTEFTVPLFDEFMKRTMGDMSKHGMWAPAARSLPSLLTWCFGRRPIAAGAHTRRQATGWAPIHRAVTSDVALITSGSARCGIHA</sequence>
<gene>
    <name evidence="1" type="ORF">ABIC75_004654</name>
</gene>
<protein>
    <submittedName>
        <fullName evidence="1">Uncharacterized protein</fullName>
    </submittedName>
</protein>
<evidence type="ECO:0000313" key="2">
    <source>
        <dbReference type="Proteomes" id="UP001549184"/>
    </source>
</evidence>
<dbReference type="EMBL" id="JBEPMU010000018">
    <property type="protein sequence ID" value="MET3654905.1"/>
    <property type="molecule type" value="Genomic_DNA"/>
</dbReference>
<comment type="caution">
    <text evidence="1">The sequence shown here is derived from an EMBL/GenBank/DDBJ whole genome shotgun (WGS) entry which is preliminary data.</text>
</comment>
<evidence type="ECO:0000313" key="1">
    <source>
        <dbReference type="EMBL" id="MET3654905.1"/>
    </source>
</evidence>